<proteinExistence type="predicted"/>
<dbReference type="RefSeq" id="WP_019440349.1">
    <property type="nucleotide sequence ID" value="NZ_ALOE01000007.1"/>
</dbReference>
<evidence type="ECO:0008006" key="3">
    <source>
        <dbReference type="Google" id="ProtNLM"/>
    </source>
</evidence>
<keyword evidence="2" id="KW-1185">Reference proteome</keyword>
<reference evidence="1 2" key="1">
    <citation type="submission" date="2019-09" db="EMBL/GenBank/DDBJ databases">
        <title>Hybrid Assembly of the complete Genome of the Deep-Sea Bacterium Moritella marina from long Nanopore and Illumina reads.</title>
        <authorList>
            <person name="Magin S."/>
            <person name="Georgoulis A."/>
            <person name="Papadimitriou K."/>
            <person name="Iliakis G."/>
            <person name="Vorgias C.E."/>
        </authorList>
    </citation>
    <scope>NUCLEOTIDE SEQUENCE [LARGE SCALE GENOMIC DNA]</scope>
    <source>
        <strain evidence="1 2">MP-1</strain>
    </source>
</reference>
<dbReference type="SUPFAM" id="SSF53383">
    <property type="entry name" value="PLP-dependent transferases"/>
    <property type="match status" value="1"/>
</dbReference>
<dbReference type="OrthoDB" id="8955051at2"/>
<gene>
    <name evidence="1" type="ORF">FR932_21260</name>
</gene>
<evidence type="ECO:0000313" key="2">
    <source>
        <dbReference type="Proteomes" id="UP000327424"/>
    </source>
</evidence>
<dbReference type="EMBL" id="CP044399">
    <property type="protein sequence ID" value="QFI40149.1"/>
    <property type="molecule type" value="Genomic_DNA"/>
</dbReference>
<protein>
    <recommendedName>
        <fullName evidence="3">Pyridoxal phosphate-dependent transferase</fullName>
    </recommendedName>
</protein>
<sequence>MRHVGGEQELAQQGHFRELTNSGRSSLRWIIESAQLQSKRLLLPDFLCEVILDVLAEYNIDVDFYSVDSQLGYQLPDDVGDYDALYLIKYFGATTASFACAVATFKQCIIVDDVFSPYPQVLDIRQSWYSFNSLRKISAVADFSMLYSNQRLKPLEVKPLIEFATLKYQAKQYKYDYLNTKKGEEQAYLSLFNQGESCLDEHKGIFSPSSRSVLESIDFYKYLDDERALRRKNYAVVCELLSEYSLPIQSDCYSFAPLLLPSRDAVRRRLMGHNIFLAVHWPEAKVVVNQLSHSILSIPLDSRYSEHDINVICQYIRSSI</sequence>
<accession>A0A5J6WPQ8</accession>
<dbReference type="InterPro" id="IPR015424">
    <property type="entry name" value="PyrdxlP-dep_Trfase"/>
</dbReference>
<evidence type="ECO:0000313" key="1">
    <source>
        <dbReference type="EMBL" id="QFI40149.1"/>
    </source>
</evidence>
<dbReference type="AlphaFoldDB" id="A0A5J6WPQ8"/>
<dbReference type="Proteomes" id="UP000327424">
    <property type="component" value="Chromosome"/>
</dbReference>
<name>A0A5J6WPQ8_MORMI</name>
<dbReference type="KEGG" id="mmaa:FR932_21260"/>
<organism evidence="1 2">
    <name type="scientific">Moritella marina ATCC 15381</name>
    <dbReference type="NCBI Taxonomy" id="1202962"/>
    <lineage>
        <taxon>Bacteria</taxon>
        <taxon>Pseudomonadati</taxon>
        <taxon>Pseudomonadota</taxon>
        <taxon>Gammaproteobacteria</taxon>
        <taxon>Alteromonadales</taxon>
        <taxon>Moritellaceae</taxon>
        <taxon>Moritella</taxon>
    </lineage>
</organism>